<dbReference type="Pfam" id="PF13912">
    <property type="entry name" value="zf-C2H2_6"/>
    <property type="match status" value="1"/>
</dbReference>
<feature type="domain" description="C2H2-type" evidence="9">
    <location>
        <begin position="1088"/>
        <end position="1115"/>
    </location>
</feature>
<keyword evidence="11" id="KW-1185">Reference proteome</keyword>
<evidence type="ECO:0000313" key="10">
    <source>
        <dbReference type="EMBL" id="CAL8128479.1"/>
    </source>
</evidence>
<feature type="compositionally biased region" description="Acidic residues" evidence="8">
    <location>
        <begin position="299"/>
        <end position="338"/>
    </location>
</feature>
<feature type="compositionally biased region" description="Basic and acidic residues" evidence="8">
    <location>
        <begin position="170"/>
        <end position="180"/>
    </location>
</feature>
<evidence type="ECO:0000256" key="4">
    <source>
        <dbReference type="ARBA" id="ARBA00022771"/>
    </source>
</evidence>
<dbReference type="PROSITE" id="PS50157">
    <property type="entry name" value="ZINC_FINGER_C2H2_2"/>
    <property type="match status" value="11"/>
</dbReference>
<reference evidence="10 11" key="1">
    <citation type="submission" date="2024-08" db="EMBL/GenBank/DDBJ databases">
        <authorList>
            <person name="Cucini C."/>
            <person name="Frati F."/>
        </authorList>
    </citation>
    <scope>NUCLEOTIDE SEQUENCE [LARGE SCALE GENOMIC DNA]</scope>
</reference>
<dbReference type="InterPro" id="IPR013087">
    <property type="entry name" value="Znf_C2H2_type"/>
</dbReference>
<feature type="compositionally biased region" description="Acidic residues" evidence="8">
    <location>
        <begin position="181"/>
        <end position="194"/>
    </location>
</feature>
<feature type="domain" description="C2H2-type" evidence="9">
    <location>
        <begin position="979"/>
        <end position="1007"/>
    </location>
</feature>
<feature type="domain" description="C2H2-type" evidence="9">
    <location>
        <begin position="735"/>
        <end position="762"/>
    </location>
</feature>
<feature type="domain" description="C2H2-type" evidence="9">
    <location>
        <begin position="400"/>
        <end position="427"/>
    </location>
</feature>
<comment type="subcellular location">
    <subcellularLocation>
        <location evidence="1">Nucleus</location>
    </subcellularLocation>
</comment>
<dbReference type="PROSITE" id="PS00028">
    <property type="entry name" value="ZINC_FINGER_C2H2_1"/>
    <property type="match status" value="16"/>
</dbReference>
<keyword evidence="4 7" id="KW-0863">Zinc-finger</keyword>
<keyword evidence="6" id="KW-0539">Nucleus</keyword>
<protein>
    <recommendedName>
        <fullName evidence="9">C2H2-type domain-containing protein</fullName>
    </recommendedName>
</protein>
<dbReference type="SUPFAM" id="SSF57667">
    <property type="entry name" value="beta-beta-alpha zinc fingers"/>
    <property type="match status" value="6"/>
</dbReference>
<keyword evidence="5" id="KW-0862">Zinc</keyword>
<feature type="domain" description="C2H2-type" evidence="9">
    <location>
        <begin position="946"/>
        <end position="973"/>
    </location>
</feature>
<evidence type="ECO:0000256" key="8">
    <source>
        <dbReference type="SAM" id="MobiDB-lite"/>
    </source>
</evidence>
<feature type="region of interest" description="Disordered" evidence="8">
    <location>
        <begin position="170"/>
        <end position="213"/>
    </location>
</feature>
<evidence type="ECO:0000256" key="6">
    <source>
        <dbReference type="ARBA" id="ARBA00023242"/>
    </source>
</evidence>
<sequence>MTSPNQANVCFICLKQSSQHEGKSVSRGPSTSTLSLYTQFTIFVRKYFDIATVVENSLNGQVSDWGNHDTSAVEIEAFCEDCSKTVSQVCELYKELRSMELRLSTKLEELGILIKEIKNPILASGDGDGCLSTSSLLKSLAVQLRLPTETVFDLRNSILSKLFQKSVKKDREETEIKEEVESLPDDDGDGEDQNELGSEYSGSESSDDHDETYLKDDETCEAEPVGRFAFAARNELEASNAFEEEDDYEGNENEDCSESDNQDDKEDSHETDSEYDDIHEKEPAGEMGVKRARNAVDSDQPDDEDYEEDDNEDETATDSDSNDSSFEMETDDETEEESAAPPPQTRRSSPHKKVYTSKLNAKKLVPITAMLACEANGCREFFKDIPKLNQHLQTHSTTIHSCSECKKGFLNPDLLELHKLLHTKKVRGVRGGYLCPWPSCTSRYNTAKQLEIHFNRTHGLGLGCFKCPKCDLNLSSERRLKMHLKKHEEAKDPSLPISEALHCIAPPPCSICGLQFLHFQNLDEHRKKIHGLGVECPTCHKLFSSRDSMNRHEHHHHDPNAEPSICPFCGKSLKTNDYLQNHIVTVHPDKVNREGRHQCPHCQTRFFTKPSFQFHLSKCEKNPNRVKRVYATSKNGTPGEISGRRIKRQREKMERHVETHKKPKRQIKDRFKNKISDQDNQDDDFIQEEDASEHKSEALIFVETMLPCEATGCRAYFENVTELNAHLQTHSTTLHFCSECNKGFLEPEFLSSHKLLHTKKVAGKYQCPLSSSCSSKFDRAKDLQFHFNLKHGLGLGCFKCPKCELNLGTEQSLVKHLNKHNEAKDASLPITEALCFLAPPPCYLCGLQFLRFRNLDAHREKIHNLGFQCHICEKFFSNRQALKVHNSKRHKSELNICSFCGQPVGSKENLKQHIFTFHKKPEKRPSEKSKVKSKKQSNPSAQKEPFVCDICGKQFTYKPSLTRHLNMHHGIGSTPEKMFQCHICGNSYSSNVSLTVHVKVAHNDEKKFTCHLSPFKTNVKESLRSHLRRIHGKIRGQEFATDDGTPQWRKKKCRYPTCNQEFGEENELKSHVEQEHQSPTDEGGAPTFMCNLCGRTFANQQRLTRHNQVHSEVKPYSCDICQKPLSHRSAVKEHLQNMHGVGKEKEFFSCTQPNCNSSTKFKSRTYLYRHLRRVHGILMKNQKKN</sequence>
<evidence type="ECO:0000256" key="5">
    <source>
        <dbReference type="ARBA" id="ARBA00022833"/>
    </source>
</evidence>
<keyword evidence="2" id="KW-0479">Metal-binding</keyword>
<accession>A0ABP1RHJ4</accession>
<dbReference type="Pfam" id="PF00096">
    <property type="entry name" value="zf-C2H2"/>
    <property type="match status" value="5"/>
</dbReference>
<feature type="compositionally biased region" description="Acidic residues" evidence="8">
    <location>
        <begin position="242"/>
        <end position="265"/>
    </location>
</feature>
<evidence type="ECO:0000313" key="11">
    <source>
        <dbReference type="Proteomes" id="UP001642540"/>
    </source>
</evidence>
<feature type="compositionally biased region" description="Basic and acidic residues" evidence="8">
    <location>
        <begin position="266"/>
        <end position="284"/>
    </location>
</feature>
<feature type="domain" description="C2H2-type" evidence="9">
    <location>
        <begin position="1116"/>
        <end position="1144"/>
    </location>
</feature>
<feature type="region of interest" description="Disordered" evidence="8">
    <location>
        <begin position="236"/>
        <end position="354"/>
    </location>
</feature>
<dbReference type="InterPro" id="IPR036236">
    <property type="entry name" value="Znf_C2H2_sf"/>
</dbReference>
<feature type="domain" description="C2H2-type" evidence="9">
    <location>
        <begin position="534"/>
        <end position="561"/>
    </location>
</feature>
<dbReference type="EMBL" id="CAXLJM020000075">
    <property type="protein sequence ID" value="CAL8128479.1"/>
    <property type="molecule type" value="Genomic_DNA"/>
</dbReference>
<evidence type="ECO:0000256" key="1">
    <source>
        <dbReference type="ARBA" id="ARBA00004123"/>
    </source>
</evidence>
<dbReference type="PANTHER" id="PTHR24376:SF216">
    <property type="entry name" value="ZINC FINGER PROTEIN 420-LIKE"/>
    <property type="match status" value="1"/>
</dbReference>
<feature type="domain" description="C2H2-type" evidence="9">
    <location>
        <begin position="867"/>
        <end position="895"/>
    </location>
</feature>
<proteinExistence type="predicted"/>
<feature type="domain" description="C2H2-type" evidence="9">
    <location>
        <begin position="798"/>
        <end position="825"/>
    </location>
</feature>
<evidence type="ECO:0000259" key="9">
    <source>
        <dbReference type="PROSITE" id="PS50157"/>
    </source>
</evidence>
<feature type="domain" description="C2H2-type" evidence="9">
    <location>
        <begin position="465"/>
        <end position="492"/>
    </location>
</feature>
<dbReference type="SMART" id="SM00355">
    <property type="entry name" value="ZnF_C2H2"/>
    <property type="match status" value="22"/>
</dbReference>
<gene>
    <name evidence="10" type="ORF">ODALV1_LOCUS22256</name>
</gene>
<name>A0ABP1RHJ4_9HEXA</name>
<organism evidence="10 11">
    <name type="scientific">Orchesella dallaii</name>
    <dbReference type="NCBI Taxonomy" id="48710"/>
    <lineage>
        <taxon>Eukaryota</taxon>
        <taxon>Metazoa</taxon>
        <taxon>Ecdysozoa</taxon>
        <taxon>Arthropoda</taxon>
        <taxon>Hexapoda</taxon>
        <taxon>Collembola</taxon>
        <taxon>Entomobryomorpha</taxon>
        <taxon>Entomobryoidea</taxon>
        <taxon>Orchesellidae</taxon>
        <taxon>Orchesellinae</taxon>
        <taxon>Orchesella</taxon>
    </lineage>
</organism>
<evidence type="ECO:0000256" key="2">
    <source>
        <dbReference type="ARBA" id="ARBA00022723"/>
    </source>
</evidence>
<comment type="caution">
    <text evidence="10">The sequence shown here is derived from an EMBL/GenBank/DDBJ whole genome shotgun (WGS) entry which is preliminary data.</text>
</comment>
<feature type="domain" description="C2H2-type" evidence="9">
    <location>
        <begin position="507"/>
        <end position="530"/>
    </location>
</feature>
<evidence type="ECO:0000256" key="3">
    <source>
        <dbReference type="ARBA" id="ARBA00022737"/>
    </source>
</evidence>
<dbReference type="Gene3D" id="3.30.160.60">
    <property type="entry name" value="Classic Zinc Finger"/>
    <property type="match status" value="10"/>
</dbReference>
<keyword evidence="3" id="KW-0677">Repeat</keyword>
<evidence type="ECO:0000256" key="7">
    <source>
        <dbReference type="PROSITE-ProRule" id="PRU00042"/>
    </source>
</evidence>
<dbReference type="Proteomes" id="UP001642540">
    <property type="component" value="Unassembled WGS sequence"/>
</dbReference>
<dbReference type="PANTHER" id="PTHR24376">
    <property type="entry name" value="ZINC FINGER PROTEIN"/>
    <property type="match status" value="1"/>
</dbReference>
<feature type="region of interest" description="Disordered" evidence="8">
    <location>
        <begin position="918"/>
        <end position="942"/>
    </location>
</feature>